<dbReference type="PANTHER" id="PTHR42852">
    <property type="entry name" value="THIOL:DISULFIDE INTERCHANGE PROTEIN DSBE"/>
    <property type="match status" value="1"/>
</dbReference>
<reference evidence="3" key="1">
    <citation type="submission" date="2014-12" db="EMBL/GenBank/DDBJ databases">
        <authorList>
            <person name="Salcher M.M."/>
        </authorList>
    </citation>
    <scope>NUCLEOTIDE SEQUENCE [LARGE SCALE GENOMIC DNA]</scope>
    <source>
        <strain evidence="3">MMS-10A-171</strain>
    </source>
</reference>
<accession>A0A0B7IWE4</accession>
<dbReference type="InterPro" id="IPR036249">
    <property type="entry name" value="Thioredoxin-like_sf"/>
</dbReference>
<dbReference type="RefSeq" id="WP_045750687.1">
    <property type="nucleotide sequence ID" value="NZ_LN794158.1"/>
</dbReference>
<feature type="domain" description="Thioredoxin" evidence="1">
    <location>
        <begin position="28"/>
        <end position="168"/>
    </location>
</feature>
<dbReference type="PROSITE" id="PS51352">
    <property type="entry name" value="THIOREDOXIN_2"/>
    <property type="match status" value="1"/>
</dbReference>
<gene>
    <name evidence="2" type="ORF">BN1209_0361</name>
</gene>
<dbReference type="HOGENOM" id="CLU_042529_11_2_4"/>
<dbReference type="PANTHER" id="PTHR42852:SF17">
    <property type="entry name" value="THIOREDOXIN-LIKE PROTEIN HI_1115"/>
    <property type="match status" value="1"/>
</dbReference>
<dbReference type="GO" id="GO:0016491">
    <property type="term" value="F:oxidoreductase activity"/>
    <property type="evidence" value="ECO:0007669"/>
    <property type="project" value="InterPro"/>
</dbReference>
<evidence type="ECO:0000259" key="1">
    <source>
        <dbReference type="PROSITE" id="PS51352"/>
    </source>
</evidence>
<dbReference type="Pfam" id="PF08534">
    <property type="entry name" value="Redoxin"/>
    <property type="match status" value="1"/>
</dbReference>
<dbReference type="Gene3D" id="3.40.30.10">
    <property type="entry name" value="Glutaredoxin"/>
    <property type="match status" value="1"/>
</dbReference>
<dbReference type="SUPFAM" id="SSF52833">
    <property type="entry name" value="Thioredoxin-like"/>
    <property type="match status" value="1"/>
</dbReference>
<dbReference type="InterPro" id="IPR050553">
    <property type="entry name" value="Thioredoxin_ResA/DsbE_sf"/>
</dbReference>
<evidence type="ECO:0000313" key="3">
    <source>
        <dbReference type="Proteomes" id="UP000056322"/>
    </source>
</evidence>
<dbReference type="KEGG" id="mbac:BN1209_0361"/>
<dbReference type="EMBL" id="LN794158">
    <property type="protein sequence ID" value="CEN55412.1"/>
    <property type="molecule type" value="Genomic_DNA"/>
</dbReference>
<dbReference type="Proteomes" id="UP000056322">
    <property type="component" value="Chromosome 1"/>
</dbReference>
<dbReference type="CDD" id="cd02966">
    <property type="entry name" value="TlpA_like_family"/>
    <property type="match status" value="1"/>
</dbReference>
<dbReference type="STRING" id="1581680.BN1209_0361"/>
<dbReference type="OrthoDB" id="9811352at2"/>
<sequence length="178" mass="19517">MKLLFNSPAKILIPLIVAGLLAFLFLNLSDKKQAPNLTFTTIDGQTMPITSLKGKMVVVNFWATYCPGCIEEMPDLVKIYQQYHAQGLEIIAVSIADDPLNQVENFVKKNALPFPVVHDSDASISLAFDQVSLTPTSFIIDQQGRIIGKTIGKLDFVSLRKLLDQSLTTQSTSSKGST</sequence>
<protein>
    <submittedName>
        <fullName evidence="2">Redoxin domain protein</fullName>
    </submittedName>
</protein>
<evidence type="ECO:0000313" key="2">
    <source>
        <dbReference type="EMBL" id="CEN55412.1"/>
    </source>
</evidence>
<dbReference type="InterPro" id="IPR013740">
    <property type="entry name" value="Redoxin"/>
</dbReference>
<proteinExistence type="predicted"/>
<name>A0A0B7IWE4_9PROT</name>
<dbReference type="AlphaFoldDB" id="A0A0B7IWE4"/>
<dbReference type="InterPro" id="IPR013766">
    <property type="entry name" value="Thioredoxin_domain"/>
</dbReference>
<organism evidence="2 3">
    <name type="scientific">Candidatus Methylopumilus turicensis</name>
    <dbReference type="NCBI Taxonomy" id="1581680"/>
    <lineage>
        <taxon>Bacteria</taxon>
        <taxon>Pseudomonadati</taxon>
        <taxon>Pseudomonadota</taxon>
        <taxon>Betaproteobacteria</taxon>
        <taxon>Nitrosomonadales</taxon>
        <taxon>Methylophilaceae</taxon>
        <taxon>Candidatus Methylopumilus</taxon>
    </lineage>
</organism>
<keyword evidence="3" id="KW-1185">Reference proteome</keyword>